<proteinExistence type="predicted"/>
<keyword evidence="3" id="KW-1185">Reference proteome</keyword>
<dbReference type="EMBL" id="CVMT01000013">
    <property type="protein sequence ID" value="CRG92668.1"/>
    <property type="molecule type" value="Genomic_DNA"/>
</dbReference>
<organism evidence="2 3">
    <name type="scientific">Talaromyces islandicus</name>
    <name type="common">Penicillium islandicum</name>
    <dbReference type="NCBI Taxonomy" id="28573"/>
    <lineage>
        <taxon>Eukaryota</taxon>
        <taxon>Fungi</taxon>
        <taxon>Dikarya</taxon>
        <taxon>Ascomycota</taxon>
        <taxon>Pezizomycotina</taxon>
        <taxon>Eurotiomycetes</taxon>
        <taxon>Eurotiomycetidae</taxon>
        <taxon>Eurotiales</taxon>
        <taxon>Trichocomaceae</taxon>
        <taxon>Talaromyces</taxon>
        <taxon>Talaromyces sect. Islandici</taxon>
    </lineage>
</organism>
<sequence length="226" mass="23957">MSLWLHYSLCHCWAHQPWSTDEYSDLLPEVCRPSLQALKDISQLIHLYSITSDVFSFMCKDNQYGCHATATPGVVWTGVMTNIGLPTPTEEPATRTPSTAEGIEAWGIKLLSVASATSSTSSPLTTKAPVTPPPTSSFPSSRTITSGAPPTSSGASGNSEESSDKGGLAPGAVAGIAIGKRTRQDALPPSYTAAPFPKNKHELDGHDAPQLLDSQQPGPRIWELDG</sequence>
<feature type="compositionally biased region" description="Low complexity" evidence="1">
    <location>
        <begin position="137"/>
        <end position="160"/>
    </location>
</feature>
<feature type="region of interest" description="Disordered" evidence="1">
    <location>
        <begin position="119"/>
        <end position="226"/>
    </location>
</feature>
<feature type="compositionally biased region" description="Low complexity" evidence="1">
    <location>
        <begin position="119"/>
        <end position="129"/>
    </location>
</feature>
<gene>
    <name evidence="2" type="ORF">PISL3812_09732</name>
</gene>
<accession>A0A0U1MAP2</accession>
<reference evidence="2 3" key="1">
    <citation type="submission" date="2015-04" db="EMBL/GenBank/DDBJ databases">
        <authorList>
            <person name="Syromyatnikov M.Y."/>
            <person name="Popov V.N."/>
        </authorList>
    </citation>
    <scope>NUCLEOTIDE SEQUENCE [LARGE SCALE GENOMIC DNA]</scope>
    <source>
        <strain evidence="2">WF-38-12</strain>
    </source>
</reference>
<name>A0A0U1MAP2_TALIS</name>
<dbReference type="AlphaFoldDB" id="A0A0U1MAP2"/>
<evidence type="ECO:0000313" key="3">
    <source>
        <dbReference type="Proteomes" id="UP000054383"/>
    </source>
</evidence>
<dbReference type="Proteomes" id="UP000054383">
    <property type="component" value="Unassembled WGS sequence"/>
</dbReference>
<protein>
    <submittedName>
        <fullName evidence="2">Uncharacterized protein</fullName>
    </submittedName>
</protein>
<evidence type="ECO:0000313" key="2">
    <source>
        <dbReference type="EMBL" id="CRG92668.1"/>
    </source>
</evidence>
<dbReference type="OrthoDB" id="4848821at2759"/>
<evidence type="ECO:0000256" key="1">
    <source>
        <dbReference type="SAM" id="MobiDB-lite"/>
    </source>
</evidence>
<dbReference type="STRING" id="28573.A0A0U1MAP2"/>